<dbReference type="InterPro" id="IPR018392">
    <property type="entry name" value="LysM"/>
</dbReference>
<comment type="caution">
    <text evidence="3">The sequence shown here is derived from an EMBL/GenBank/DDBJ whole genome shotgun (WGS) entry which is preliminary data.</text>
</comment>
<dbReference type="CDD" id="cd00118">
    <property type="entry name" value="LysM"/>
    <property type="match status" value="1"/>
</dbReference>
<evidence type="ECO:0000313" key="3">
    <source>
        <dbReference type="EMBL" id="KAL3641472.1"/>
    </source>
</evidence>
<evidence type="ECO:0000259" key="2">
    <source>
        <dbReference type="PROSITE" id="PS51782"/>
    </source>
</evidence>
<evidence type="ECO:0000256" key="1">
    <source>
        <dbReference type="SAM" id="Phobius"/>
    </source>
</evidence>
<dbReference type="SUPFAM" id="SSF54106">
    <property type="entry name" value="LysM domain"/>
    <property type="match status" value="1"/>
</dbReference>
<dbReference type="PROSITE" id="PS51782">
    <property type="entry name" value="LYSM"/>
    <property type="match status" value="1"/>
</dbReference>
<protein>
    <recommendedName>
        <fullName evidence="2">LysM domain-containing protein</fullName>
    </recommendedName>
</protein>
<keyword evidence="1" id="KW-1133">Transmembrane helix</keyword>
<gene>
    <name evidence="3" type="ORF">CASFOL_016440</name>
</gene>
<organism evidence="3 4">
    <name type="scientific">Castilleja foliolosa</name>
    <dbReference type="NCBI Taxonomy" id="1961234"/>
    <lineage>
        <taxon>Eukaryota</taxon>
        <taxon>Viridiplantae</taxon>
        <taxon>Streptophyta</taxon>
        <taxon>Embryophyta</taxon>
        <taxon>Tracheophyta</taxon>
        <taxon>Spermatophyta</taxon>
        <taxon>Magnoliopsida</taxon>
        <taxon>eudicotyledons</taxon>
        <taxon>Gunneridae</taxon>
        <taxon>Pentapetalae</taxon>
        <taxon>asterids</taxon>
        <taxon>lamiids</taxon>
        <taxon>Lamiales</taxon>
        <taxon>Orobanchaceae</taxon>
        <taxon>Pedicularideae</taxon>
        <taxon>Castillejinae</taxon>
        <taxon>Castilleja</taxon>
    </lineage>
</organism>
<feature type="domain" description="LysM" evidence="2">
    <location>
        <begin position="40"/>
        <end position="86"/>
    </location>
</feature>
<keyword evidence="1" id="KW-0812">Transmembrane</keyword>
<reference evidence="4" key="1">
    <citation type="journal article" date="2024" name="IScience">
        <title>Strigolactones Initiate the Formation of Haustorium-like Structures in Castilleja.</title>
        <authorList>
            <person name="Buerger M."/>
            <person name="Peterson D."/>
            <person name="Chory J."/>
        </authorList>
    </citation>
    <scope>NUCLEOTIDE SEQUENCE [LARGE SCALE GENOMIC DNA]</scope>
</reference>
<name>A0ABD3DHD4_9LAMI</name>
<dbReference type="Gene3D" id="3.10.350.10">
    <property type="entry name" value="LysM domain"/>
    <property type="match status" value="1"/>
</dbReference>
<evidence type="ECO:0000313" key="4">
    <source>
        <dbReference type="Proteomes" id="UP001632038"/>
    </source>
</evidence>
<keyword evidence="1" id="KW-0472">Membrane</keyword>
<sequence length="226" mass="25421">MELKLSQSCSLPTAIFSSSAKHFTLLAQRSKGQYISKKLLVHVVKEDETLSSISKLYRVSVLEFAAANKGKISNADLVFKGQHLNIHSAIAQFSQVTMVSDDLQRFIIPSDTTPKTTTGLLLVLVPLIFICIRCVMGAFRNIVDRKLRNRAANKSGVKSNNNSMRWKNVLSDEESEHIPDQTSDEHEQFHSEVILDAYLKLEDEYQQFLSECGVSNAGYWRRGSPK</sequence>
<proteinExistence type="predicted"/>
<dbReference type="Pfam" id="PF01476">
    <property type="entry name" value="LysM"/>
    <property type="match status" value="1"/>
</dbReference>
<dbReference type="EMBL" id="JAVIJP010000017">
    <property type="protein sequence ID" value="KAL3641472.1"/>
    <property type="molecule type" value="Genomic_DNA"/>
</dbReference>
<dbReference type="InterPro" id="IPR036779">
    <property type="entry name" value="LysM_dom_sf"/>
</dbReference>
<dbReference type="AlphaFoldDB" id="A0ABD3DHD4"/>
<keyword evidence="4" id="KW-1185">Reference proteome</keyword>
<feature type="transmembrane region" description="Helical" evidence="1">
    <location>
        <begin position="119"/>
        <end position="139"/>
    </location>
</feature>
<dbReference type="SMART" id="SM00257">
    <property type="entry name" value="LysM"/>
    <property type="match status" value="1"/>
</dbReference>
<dbReference type="Proteomes" id="UP001632038">
    <property type="component" value="Unassembled WGS sequence"/>
</dbReference>
<accession>A0ABD3DHD4</accession>